<dbReference type="PANTHER" id="PTHR37464:SF1">
    <property type="entry name" value="BLL2463 PROTEIN"/>
    <property type="match status" value="1"/>
</dbReference>
<evidence type="ECO:0000256" key="1">
    <source>
        <dbReference type="SAM" id="Phobius"/>
    </source>
</evidence>
<proteinExistence type="predicted"/>
<dbReference type="Pfam" id="PF13519">
    <property type="entry name" value="VWA_2"/>
    <property type="match status" value="1"/>
</dbReference>
<organism evidence="4">
    <name type="scientific">marine metagenome</name>
    <dbReference type="NCBI Taxonomy" id="408172"/>
    <lineage>
        <taxon>unclassified sequences</taxon>
        <taxon>metagenomes</taxon>
        <taxon>ecological metagenomes</taxon>
    </lineage>
</organism>
<dbReference type="InterPro" id="IPR002035">
    <property type="entry name" value="VWF_A"/>
</dbReference>
<protein>
    <recommendedName>
        <fullName evidence="5">VWFA domain-containing protein</fullName>
    </recommendedName>
</protein>
<evidence type="ECO:0000259" key="2">
    <source>
        <dbReference type="Pfam" id="PF07584"/>
    </source>
</evidence>
<sequence>MGFLAPLFLLGVAGLVVPVVIHMIQRERKEVQEFPSLMFVRKIPFHSFRRQRIRHWFLLLLRCAALLLLLLAFTRPFFYSAALAAVTDGAREVVILVDRSYSMGLDDRWSDAQDAAVDAINALAPDDLATVILFDSGAEAGPRSTTDRASLTGLIADAEVGSGVTRFGPALKLAEGIFEDSDLPRLEAILISDFQRAGVESAAGVRFPEGTVVTPIRIGEGNEASANVSVAGVLFEREYFSGRERIQVSARLT</sequence>
<feature type="domain" description="VWFA" evidence="3">
    <location>
        <begin position="93"/>
        <end position="194"/>
    </location>
</feature>
<keyword evidence="1" id="KW-0812">Transmembrane</keyword>
<dbReference type="Pfam" id="PF07584">
    <property type="entry name" value="BatA"/>
    <property type="match status" value="1"/>
</dbReference>
<evidence type="ECO:0000313" key="4">
    <source>
        <dbReference type="EMBL" id="SVD40140.1"/>
    </source>
</evidence>
<dbReference type="NCBIfam" id="TIGR02226">
    <property type="entry name" value="two_anch"/>
    <property type="match status" value="1"/>
</dbReference>
<dbReference type="InterPro" id="IPR011933">
    <property type="entry name" value="Double_TM_dom"/>
</dbReference>
<feature type="domain" description="Aerotolerance regulator N-terminal" evidence="2">
    <location>
        <begin position="1"/>
        <end position="76"/>
    </location>
</feature>
<dbReference type="EMBL" id="UINC01148324">
    <property type="protein sequence ID" value="SVD40140.1"/>
    <property type="molecule type" value="Genomic_DNA"/>
</dbReference>
<evidence type="ECO:0008006" key="5">
    <source>
        <dbReference type="Google" id="ProtNLM"/>
    </source>
</evidence>
<dbReference type="Gene3D" id="3.40.50.410">
    <property type="entry name" value="von Willebrand factor, type A domain"/>
    <property type="match status" value="1"/>
</dbReference>
<gene>
    <name evidence="4" type="ORF">METZ01_LOCUS392994</name>
</gene>
<feature type="transmembrane region" description="Helical" evidence="1">
    <location>
        <begin position="56"/>
        <end position="78"/>
    </location>
</feature>
<keyword evidence="1" id="KW-0472">Membrane</keyword>
<dbReference type="PANTHER" id="PTHR37464">
    <property type="entry name" value="BLL2463 PROTEIN"/>
    <property type="match status" value="1"/>
</dbReference>
<reference evidence="4" key="1">
    <citation type="submission" date="2018-05" db="EMBL/GenBank/DDBJ databases">
        <authorList>
            <person name="Lanie J.A."/>
            <person name="Ng W.-L."/>
            <person name="Kazmierczak K.M."/>
            <person name="Andrzejewski T.M."/>
            <person name="Davidsen T.M."/>
            <person name="Wayne K.J."/>
            <person name="Tettelin H."/>
            <person name="Glass J.I."/>
            <person name="Rusch D."/>
            <person name="Podicherti R."/>
            <person name="Tsui H.-C.T."/>
            <person name="Winkler M.E."/>
        </authorList>
    </citation>
    <scope>NUCLEOTIDE SEQUENCE</scope>
</reference>
<accession>A0A382V102</accession>
<dbReference type="CDD" id="cd00198">
    <property type="entry name" value="vWFA"/>
    <property type="match status" value="1"/>
</dbReference>
<name>A0A382V102_9ZZZZ</name>
<dbReference type="InterPro" id="IPR036465">
    <property type="entry name" value="vWFA_dom_sf"/>
</dbReference>
<evidence type="ECO:0000259" key="3">
    <source>
        <dbReference type="Pfam" id="PF13519"/>
    </source>
</evidence>
<feature type="non-terminal residue" evidence="4">
    <location>
        <position position="253"/>
    </location>
</feature>
<dbReference type="SUPFAM" id="SSF53300">
    <property type="entry name" value="vWA-like"/>
    <property type="match status" value="1"/>
</dbReference>
<dbReference type="InterPro" id="IPR024163">
    <property type="entry name" value="Aerotolerance_reg_N"/>
</dbReference>
<dbReference type="AlphaFoldDB" id="A0A382V102"/>
<keyword evidence="1" id="KW-1133">Transmembrane helix</keyword>
<feature type="transmembrane region" description="Helical" evidence="1">
    <location>
        <begin position="6"/>
        <end position="24"/>
    </location>
</feature>